<name>E0SIR6_DICD3</name>
<keyword evidence="2" id="KW-1185">Reference proteome</keyword>
<proteinExistence type="predicted"/>
<accession>E0SIR6</accession>
<dbReference type="HOGENOM" id="CLU_2492857_0_0_6"/>
<dbReference type="AlphaFoldDB" id="E0SIR6"/>
<dbReference type="KEGG" id="ddd:Dda3937_04644"/>
<dbReference type="EMBL" id="CP002038">
    <property type="protein sequence ID" value="ADM99125.1"/>
    <property type="molecule type" value="Genomic_DNA"/>
</dbReference>
<dbReference type="Proteomes" id="UP000006859">
    <property type="component" value="Chromosome"/>
</dbReference>
<evidence type="ECO:0000313" key="2">
    <source>
        <dbReference type="Proteomes" id="UP000006859"/>
    </source>
</evidence>
<protein>
    <submittedName>
        <fullName evidence="1">Uncharacterized protein</fullName>
    </submittedName>
</protein>
<reference evidence="1 2" key="1">
    <citation type="journal article" date="2011" name="J. Bacteriol.">
        <title>Genome sequence of the plant-pathogenic bacterium Dickeya dadantii 3937.</title>
        <authorList>
            <person name="Glasner J.D."/>
            <person name="Yang C.H."/>
            <person name="Reverchon S."/>
            <person name="Hugouvieux-Cotte-Pattat N."/>
            <person name="Condemine G."/>
            <person name="Bohin J.P."/>
            <person name="Van Gijsegem F."/>
            <person name="Yang S."/>
            <person name="Franza T."/>
            <person name="Expert D."/>
            <person name="Plunkett G. III"/>
            <person name="San Francisco M.J."/>
            <person name="Charkowski A.O."/>
            <person name="Py B."/>
            <person name="Bell K."/>
            <person name="Rauscher L."/>
            <person name="Rodriguez-Palenzuela P."/>
            <person name="Toussaint A."/>
            <person name="Holeva M.C."/>
            <person name="He S.Y."/>
            <person name="Douet V."/>
            <person name="Boccara M."/>
            <person name="Blanco C."/>
            <person name="Toth I."/>
            <person name="Anderson B.D."/>
            <person name="Biehl B.S."/>
            <person name="Mau B."/>
            <person name="Flynn S.M."/>
            <person name="Barras F."/>
            <person name="Lindeberg M."/>
            <person name="Birch P.R."/>
            <person name="Tsuyumu S."/>
            <person name="Shi X."/>
            <person name="Hibbing M."/>
            <person name="Yap M.N."/>
            <person name="Carpentier M."/>
            <person name="Dassa E."/>
            <person name="Umehara M."/>
            <person name="Kim J.F."/>
            <person name="Rusch M."/>
            <person name="Soni P."/>
            <person name="Mayhew G.F."/>
            <person name="Fouts D.E."/>
            <person name="Gill S.R."/>
            <person name="Blattner F.R."/>
            <person name="Keen N.T."/>
            <person name="Perna N.T."/>
        </authorList>
    </citation>
    <scope>NUCLEOTIDE SEQUENCE [LARGE SCALE GENOMIC DNA]</scope>
    <source>
        <strain evidence="1 2">3937</strain>
    </source>
</reference>
<gene>
    <name evidence="1" type="ordered locus">Dda3937_04644</name>
</gene>
<evidence type="ECO:0000313" key="1">
    <source>
        <dbReference type="EMBL" id="ADM99125.1"/>
    </source>
</evidence>
<organism evidence="1 2">
    <name type="scientific">Dickeya dadantii (strain 3937)</name>
    <name type="common">Erwinia chrysanthemi (strain 3937)</name>
    <dbReference type="NCBI Taxonomy" id="198628"/>
    <lineage>
        <taxon>Bacteria</taxon>
        <taxon>Pseudomonadati</taxon>
        <taxon>Pseudomonadota</taxon>
        <taxon>Gammaproteobacteria</taxon>
        <taxon>Enterobacterales</taxon>
        <taxon>Pectobacteriaceae</taxon>
        <taxon>Dickeya</taxon>
    </lineage>
</organism>
<sequence length="86" mass="9034">MEYHSVLLFGVPPEPAAVAPSLFIQNAMGNSNELGMPGFLCFRDGIADIAAGYLAGVDGYAGVVCRAGYRLSVYSPPQSQRPGVMP</sequence>